<protein>
    <recommendedName>
        <fullName evidence="5">Cytochrome-c peroxidase</fullName>
    </recommendedName>
</protein>
<reference evidence="3 4" key="1">
    <citation type="submission" date="2018-06" db="EMBL/GenBank/DDBJ databases">
        <title>Flavobacterium tibetense sp. nov., isolated from a wetland YonghuCo on Tibetan Plateau.</title>
        <authorList>
            <person name="Xing P."/>
            <person name="Phurbu D."/>
            <person name="Lu H."/>
        </authorList>
    </citation>
    <scope>NUCLEOTIDE SEQUENCE [LARGE SCALE GENOMIC DNA]</scope>
    <source>
        <strain evidence="3 4">YH5</strain>
    </source>
</reference>
<organism evidence="3 4">
    <name type="scientific">Flavobacterium tibetense</name>
    <dbReference type="NCBI Taxonomy" id="2233533"/>
    <lineage>
        <taxon>Bacteria</taxon>
        <taxon>Pseudomonadati</taxon>
        <taxon>Bacteroidota</taxon>
        <taxon>Flavobacteriia</taxon>
        <taxon>Flavobacteriales</taxon>
        <taxon>Flavobacteriaceae</taxon>
        <taxon>Flavobacterium</taxon>
    </lineage>
</organism>
<accession>A0A365P121</accession>
<evidence type="ECO:0000256" key="1">
    <source>
        <dbReference type="ARBA" id="ARBA00022729"/>
    </source>
</evidence>
<dbReference type="GO" id="GO:0020037">
    <property type="term" value="F:heme binding"/>
    <property type="evidence" value="ECO:0007669"/>
    <property type="project" value="InterPro"/>
</dbReference>
<gene>
    <name evidence="3" type="ORF">DPN68_08635</name>
</gene>
<dbReference type="InterPro" id="IPR051395">
    <property type="entry name" value="Cytochrome_c_Peroxidase/MauG"/>
</dbReference>
<keyword evidence="4" id="KW-1185">Reference proteome</keyword>
<evidence type="ECO:0000256" key="2">
    <source>
        <dbReference type="ARBA" id="ARBA00023002"/>
    </source>
</evidence>
<name>A0A365P121_9FLAO</name>
<dbReference type="OrthoDB" id="9805202at2"/>
<evidence type="ECO:0000313" key="4">
    <source>
        <dbReference type="Proteomes" id="UP000253319"/>
    </source>
</evidence>
<comment type="caution">
    <text evidence="3">The sequence shown here is derived from an EMBL/GenBank/DDBJ whole genome shotgun (WGS) entry which is preliminary data.</text>
</comment>
<dbReference type="PANTHER" id="PTHR30600">
    <property type="entry name" value="CYTOCHROME C PEROXIDASE-RELATED"/>
    <property type="match status" value="1"/>
</dbReference>
<keyword evidence="1" id="KW-0732">Signal</keyword>
<dbReference type="Proteomes" id="UP000253319">
    <property type="component" value="Unassembled WGS sequence"/>
</dbReference>
<evidence type="ECO:0008006" key="5">
    <source>
        <dbReference type="Google" id="ProtNLM"/>
    </source>
</evidence>
<dbReference type="GO" id="GO:0009055">
    <property type="term" value="F:electron transfer activity"/>
    <property type="evidence" value="ECO:0007669"/>
    <property type="project" value="InterPro"/>
</dbReference>
<dbReference type="PANTHER" id="PTHR30600:SF10">
    <property type="entry name" value="BLL6722 PROTEIN"/>
    <property type="match status" value="1"/>
</dbReference>
<evidence type="ECO:0000313" key="3">
    <source>
        <dbReference type="EMBL" id="RBA28208.1"/>
    </source>
</evidence>
<keyword evidence="2" id="KW-0560">Oxidoreductase</keyword>
<dbReference type="SUPFAM" id="SSF46626">
    <property type="entry name" value="Cytochrome c"/>
    <property type="match status" value="1"/>
</dbReference>
<proteinExistence type="predicted"/>
<dbReference type="GO" id="GO:0004130">
    <property type="term" value="F:cytochrome-c peroxidase activity"/>
    <property type="evidence" value="ECO:0007669"/>
    <property type="project" value="TreeGrafter"/>
</dbReference>
<dbReference type="AlphaFoldDB" id="A0A365P121"/>
<dbReference type="Gene3D" id="1.10.760.10">
    <property type="entry name" value="Cytochrome c-like domain"/>
    <property type="match status" value="1"/>
</dbReference>
<dbReference type="InterPro" id="IPR036909">
    <property type="entry name" value="Cyt_c-like_dom_sf"/>
</dbReference>
<sequence length="136" mass="15037">MTELVLDVITTEAFISVNPRSQNNGLDAFSSTDLGSGNVFVNPIFVGRSKTSTLRNIELTVPYMHDRRFATQEEVVEHYNSGVQAHPTLSPALTDANGNPIQLNLTETQKSALVAFLKKLTDNSISSEVKWNNPFR</sequence>
<dbReference type="EMBL" id="QLST01000009">
    <property type="protein sequence ID" value="RBA28208.1"/>
    <property type="molecule type" value="Genomic_DNA"/>
</dbReference>
<dbReference type="RefSeq" id="WP_113989252.1">
    <property type="nucleotide sequence ID" value="NZ_QLST01000009.1"/>
</dbReference>